<dbReference type="Proteomes" id="UP000233293">
    <property type="component" value="Unassembled WGS sequence"/>
</dbReference>
<evidence type="ECO:0000313" key="1">
    <source>
        <dbReference type="EMBL" id="PKU24076.1"/>
    </source>
</evidence>
<evidence type="ECO:0008006" key="3">
    <source>
        <dbReference type="Google" id="ProtNLM"/>
    </source>
</evidence>
<dbReference type="InterPro" id="IPR003208">
    <property type="entry name" value="Dehydtase/Dehydtase_re"/>
</dbReference>
<keyword evidence="2" id="KW-1185">Reference proteome</keyword>
<reference evidence="2" key="1">
    <citation type="submission" date="2017-12" db="EMBL/GenBank/DDBJ databases">
        <title>Draft genome sequence of Telmatospirillum siberiense 26-4b1T, an acidotolerant peatland alphaproteobacterium potentially involved in sulfur cycling.</title>
        <authorList>
            <person name="Hausmann B."/>
            <person name="Pjevac P."/>
            <person name="Schreck K."/>
            <person name="Herbold C.W."/>
            <person name="Daims H."/>
            <person name="Wagner M."/>
            <person name="Pester M."/>
            <person name="Loy A."/>
        </authorList>
    </citation>
    <scope>NUCLEOTIDE SEQUENCE [LARGE SCALE GENOMIC DNA]</scope>
    <source>
        <strain evidence="2">26-4b1</strain>
    </source>
</reference>
<dbReference type="EMBL" id="PIUM01000014">
    <property type="protein sequence ID" value="PKU24076.1"/>
    <property type="molecule type" value="Genomic_DNA"/>
</dbReference>
<dbReference type="OrthoDB" id="308037at2"/>
<dbReference type="InterPro" id="IPR010254">
    <property type="entry name" value="B12-dep_deHydtase_bsu"/>
</dbReference>
<dbReference type="RefSeq" id="WP_101251107.1">
    <property type="nucleotide sequence ID" value="NZ_PIUM01000014.1"/>
</dbReference>
<name>A0A2N3PUK6_9PROT</name>
<gene>
    <name evidence="1" type="ORF">CWS72_13335</name>
</gene>
<dbReference type="Pfam" id="PF02288">
    <property type="entry name" value="Dehydratase_MU"/>
    <property type="match status" value="1"/>
</dbReference>
<protein>
    <recommendedName>
        <fullName evidence="3">Propanediol dehydratase</fullName>
    </recommendedName>
</protein>
<accession>A0A2N3PUK6</accession>
<comment type="caution">
    <text evidence="1">The sequence shown here is derived from an EMBL/GenBank/DDBJ whole genome shotgun (WGS) entry which is preliminary data.</text>
</comment>
<dbReference type="Gene3D" id="3.40.50.10150">
    <property type="entry name" value="B12-dependent dehydatase associated subunit"/>
    <property type="match status" value="1"/>
</dbReference>
<organism evidence="1 2">
    <name type="scientific">Telmatospirillum siberiense</name>
    <dbReference type="NCBI Taxonomy" id="382514"/>
    <lineage>
        <taxon>Bacteria</taxon>
        <taxon>Pseudomonadati</taxon>
        <taxon>Pseudomonadota</taxon>
        <taxon>Alphaproteobacteria</taxon>
        <taxon>Rhodospirillales</taxon>
        <taxon>Rhodospirillaceae</taxon>
        <taxon>Telmatospirillum</taxon>
    </lineage>
</organism>
<dbReference type="AlphaFoldDB" id="A0A2N3PUK6"/>
<sequence length="155" mass="17047">MSGMDDISLVAARRPAVQIVTCRADALQMQPILWGIEEEEIPAELTEMPAGTAVALAHQAAHMSSLNVGIGINGIDDVVVLHHRDLPAEKPLFVVERQSMRVRELRNIGKNAARLVKGDPMVFDEENMEEETSPKMSPDELESIVSAIVRRLANK</sequence>
<dbReference type="SUPFAM" id="SSF52968">
    <property type="entry name" value="B12-dependent dehydatase associated subunit"/>
    <property type="match status" value="1"/>
</dbReference>
<evidence type="ECO:0000313" key="2">
    <source>
        <dbReference type="Proteomes" id="UP000233293"/>
    </source>
</evidence>
<proteinExistence type="predicted"/>